<accession>A0ABU8B672</accession>
<comment type="caution">
    <text evidence="12">The sequence shown here is derived from an EMBL/GenBank/DDBJ whole genome shotgun (WGS) entry which is preliminary data.</text>
</comment>
<dbReference type="EMBL" id="JAZHRV010000001">
    <property type="protein sequence ID" value="MEH2554028.1"/>
    <property type="molecule type" value="Genomic_DNA"/>
</dbReference>
<evidence type="ECO:0000259" key="11">
    <source>
        <dbReference type="SMART" id="SM00235"/>
    </source>
</evidence>
<evidence type="ECO:0000256" key="8">
    <source>
        <dbReference type="ARBA" id="ARBA00022737"/>
    </source>
</evidence>
<evidence type="ECO:0000313" key="12">
    <source>
        <dbReference type="EMBL" id="MEH2554028.1"/>
    </source>
</evidence>
<keyword evidence="8" id="KW-0677">Repeat</keyword>
<dbReference type="Gene3D" id="2.150.10.10">
    <property type="entry name" value="Serralysin-like metalloprotease, C-terminal"/>
    <property type="match status" value="1"/>
</dbReference>
<keyword evidence="10" id="KW-0862">Zinc</keyword>
<dbReference type="PRINTS" id="PR00313">
    <property type="entry name" value="CABNDNGRPT"/>
</dbReference>
<evidence type="ECO:0000256" key="4">
    <source>
        <dbReference type="ARBA" id="ARBA00022525"/>
    </source>
</evidence>
<name>A0ABU8B672_9BRAD</name>
<protein>
    <submittedName>
        <fullName evidence="12">Ca2+-binding RTX toxin-like protein</fullName>
    </submittedName>
</protein>
<proteinExistence type="inferred from homology"/>
<dbReference type="SUPFAM" id="SSF51120">
    <property type="entry name" value="beta-Roll"/>
    <property type="match status" value="1"/>
</dbReference>
<keyword evidence="6" id="KW-0479">Metal-binding</keyword>
<dbReference type="CDD" id="cd04277">
    <property type="entry name" value="ZnMc_serralysin_like"/>
    <property type="match status" value="1"/>
</dbReference>
<reference evidence="12 13" key="1">
    <citation type="submission" date="2024-02" db="EMBL/GenBank/DDBJ databases">
        <title>Adaptive strategies in a cosmopolitan and abundant soil bacterium.</title>
        <authorList>
            <person name="Carini P."/>
        </authorList>
    </citation>
    <scope>NUCLEOTIDE SEQUENCE [LARGE SCALE GENOMIC DNA]</scope>
    <source>
        <strain evidence="12 13">AZCC 1608</strain>
    </source>
</reference>
<feature type="domain" description="Peptidase metallopeptidase" evidence="11">
    <location>
        <begin position="85"/>
        <end position="236"/>
    </location>
</feature>
<dbReference type="InterPro" id="IPR018511">
    <property type="entry name" value="Hemolysin-typ_Ca-bd_CS"/>
</dbReference>
<dbReference type="InterPro" id="IPR001818">
    <property type="entry name" value="Pept_M10_metallopeptidase"/>
</dbReference>
<dbReference type="InterPro" id="IPR013517">
    <property type="entry name" value="FG-GAP"/>
</dbReference>
<keyword evidence="13" id="KW-1185">Reference proteome</keyword>
<dbReference type="Pfam" id="PF00353">
    <property type="entry name" value="HemolysinCabind"/>
    <property type="match status" value="2"/>
</dbReference>
<evidence type="ECO:0000256" key="2">
    <source>
        <dbReference type="ARBA" id="ARBA00004613"/>
    </source>
</evidence>
<dbReference type="InterPro" id="IPR013858">
    <property type="entry name" value="Peptidase_M10B_C"/>
</dbReference>
<dbReference type="SUPFAM" id="SSF55486">
    <property type="entry name" value="Metalloproteases ('zincins'), catalytic domain"/>
    <property type="match status" value="1"/>
</dbReference>
<evidence type="ECO:0000256" key="6">
    <source>
        <dbReference type="ARBA" id="ARBA00022723"/>
    </source>
</evidence>
<comment type="subcellular location">
    <subcellularLocation>
        <location evidence="2">Secreted</location>
    </subcellularLocation>
</comment>
<gene>
    <name evidence="12" type="ORF">V1286_001557</name>
</gene>
<dbReference type="InterPro" id="IPR006026">
    <property type="entry name" value="Peptidase_Metallo"/>
</dbReference>
<dbReference type="PROSITE" id="PS00330">
    <property type="entry name" value="HEMOLYSIN_CALCIUM"/>
    <property type="match status" value="1"/>
</dbReference>
<dbReference type="PANTHER" id="PTHR46580">
    <property type="entry name" value="SENSOR KINASE-RELATED"/>
    <property type="match status" value="1"/>
</dbReference>
<keyword evidence="7" id="KW-0732">Signal</keyword>
<evidence type="ECO:0000256" key="1">
    <source>
        <dbReference type="ARBA" id="ARBA00001913"/>
    </source>
</evidence>
<keyword evidence="5" id="KW-0645">Protease</keyword>
<dbReference type="PANTHER" id="PTHR46580:SF2">
    <property type="entry name" value="MAM DOMAIN-CONTAINING PROTEIN"/>
    <property type="match status" value="1"/>
</dbReference>
<dbReference type="SUPFAM" id="SSF69318">
    <property type="entry name" value="Integrin alpha N-terminal domain"/>
    <property type="match status" value="1"/>
</dbReference>
<dbReference type="Gene3D" id="3.40.390.10">
    <property type="entry name" value="Collagenase (Catalytic Domain)"/>
    <property type="match status" value="1"/>
</dbReference>
<comment type="similarity">
    <text evidence="3">Belongs to the peptidase M10B family.</text>
</comment>
<evidence type="ECO:0000256" key="9">
    <source>
        <dbReference type="ARBA" id="ARBA00022801"/>
    </source>
</evidence>
<dbReference type="Pfam" id="PF13517">
    <property type="entry name" value="FG-GAP_3"/>
    <property type="match status" value="2"/>
</dbReference>
<dbReference type="Pfam" id="PF08548">
    <property type="entry name" value="Peptidase_M10_C"/>
    <property type="match status" value="1"/>
</dbReference>
<dbReference type="InterPro" id="IPR001343">
    <property type="entry name" value="Hemolysn_Ca-bd"/>
</dbReference>
<dbReference type="InterPro" id="IPR034033">
    <property type="entry name" value="Serralysin-like"/>
</dbReference>
<dbReference type="Gene3D" id="2.130.10.130">
    <property type="entry name" value="Integrin alpha, N-terminal"/>
    <property type="match status" value="1"/>
</dbReference>
<sequence>MKKNDLLSDEIWAFRPFELGTSPAALPPESMHDPMFWDEGDPYPLADAAAASVESLEVYAGKPVASIATLADYLVNGYWQYENRIAHHWASNTITYNISGLNSAEQFLALSALQAWSEVANITFVQTSGSANITFTHNGTMQAYATGSWYGSGAIASMTVNISTDWVTTDGGANDGKTGIDSYAYQTYIHEIGHALGLGHQGPYNGSASYSTNATYANDTWQYSIMSYFSQPNYSGSSYRYVVTPQMADIYAVASMYGAATSTRTGDTVYGFNSNAGAVFNFSTYTSAPALTIYDSGGNDTLDCSGYSAAQTIDLRSGAFSSVGSLVNNIGIALNAVIEKAIGGSGNDTLIANGWGCTLSGGGGADTLIGGAGNDQLIGGSGVDTLTGSSSGDTFVFLVGDSSATSGQHDRITDFVSGADRIDLSGFDAISSTGSYDQFKFIATAAFHGAAGELNYFYSSSTGVTTLQGDTNGDAVADFAIDLTGNLVLTADDFLWGVIWKMGSVADFNGDGRSDVLLQNNDGTVSVWDSGQPSGSHSISGSGAVPNSSNIAGAADFDGNGKGDILWRDDDGTVFVWDDGNSSAAHVVSAPGGVQATSSIAGTGDFDGNGRDDILWRDDNGAVFIWDNGQASNTHTVSNAGVVPASWHITAVGDFDANGRSDILWQNDNGTVSVWDNGQVAGAHWISSPNVVASSWHIIGAGDFDGNGRDDILWRNDNGAVSIWDNGQIATAHIIVGAGVVPSAWHIVGIGDFDNNSHDDILWQNENGTVSVWDNGQISGAHWVSGPGSVSAGWHIA</sequence>
<dbReference type="Proteomes" id="UP001364224">
    <property type="component" value="Unassembled WGS sequence"/>
</dbReference>
<dbReference type="InterPro" id="IPR028994">
    <property type="entry name" value="Integrin_alpha_N"/>
</dbReference>
<evidence type="ECO:0000256" key="5">
    <source>
        <dbReference type="ARBA" id="ARBA00022670"/>
    </source>
</evidence>
<evidence type="ECO:0000256" key="10">
    <source>
        <dbReference type="ARBA" id="ARBA00022833"/>
    </source>
</evidence>
<evidence type="ECO:0000256" key="7">
    <source>
        <dbReference type="ARBA" id="ARBA00022729"/>
    </source>
</evidence>
<keyword evidence="4" id="KW-0964">Secreted</keyword>
<keyword evidence="9" id="KW-0378">Hydrolase</keyword>
<evidence type="ECO:0000256" key="3">
    <source>
        <dbReference type="ARBA" id="ARBA00009490"/>
    </source>
</evidence>
<dbReference type="SMART" id="SM00235">
    <property type="entry name" value="ZnMc"/>
    <property type="match status" value="1"/>
</dbReference>
<dbReference type="Pfam" id="PF00413">
    <property type="entry name" value="Peptidase_M10"/>
    <property type="match status" value="1"/>
</dbReference>
<dbReference type="InterPro" id="IPR024079">
    <property type="entry name" value="MetalloPept_cat_dom_sf"/>
</dbReference>
<organism evidence="12 13">
    <name type="scientific">Bradyrhizobium algeriense</name>
    <dbReference type="NCBI Taxonomy" id="634784"/>
    <lineage>
        <taxon>Bacteria</taxon>
        <taxon>Pseudomonadati</taxon>
        <taxon>Pseudomonadota</taxon>
        <taxon>Alphaproteobacteria</taxon>
        <taxon>Hyphomicrobiales</taxon>
        <taxon>Nitrobacteraceae</taxon>
        <taxon>Bradyrhizobium</taxon>
    </lineage>
</organism>
<dbReference type="InterPro" id="IPR011049">
    <property type="entry name" value="Serralysin-like_metalloprot_C"/>
</dbReference>
<comment type="cofactor">
    <cofactor evidence="1">
        <name>Ca(2+)</name>
        <dbReference type="ChEBI" id="CHEBI:29108"/>
    </cofactor>
</comment>
<evidence type="ECO:0000313" key="13">
    <source>
        <dbReference type="Proteomes" id="UP001364224"/>
    </source>
</evidence>